<dbReference type="Proteomes" id="UP000650524">
    <property type="component" value="Unassembled WGS sequence"/>
</dbReference>
<keyword evidence="2" id="KW-0813">Transport</keyword>
<dbReference type="InterPro" id="IPR027417">
    <property type="entry name" value="P-loop_NTPase"/>
</dbReference>
<dbReference type="EMBL" id="JACNJD010000338">
    <property type="protein sequence ID" value="MBC8179027.1"/>
    <property type="molecule type" value="Genomic_DNA"/>
</dbReference>
<gene>
    <name evidence="7" type="ORF">H8E19_16610</name>
</gene>
<protein>
    <submittedName>
        <fullName evidence="7">ABC transporter ATP-binding protein</fullName>
    </submittedName>
</protein>
<evidence type="ECO:0000256" key="2">
    <source>
        <dbReference type="ARBA" id="ARBA00022448"/>
    </source>
</evidence>
<dbReference type="SUPFAM" id="SSF52540">
    <property type="entry name" value="P-loop containing nucleoside triphosphate hydrolases"/>
    <property type="match status" value="1"/>
</dbReference>
<dbReference type="Pfam" id="PF00005">
    <property type="entry name" value="ABC_tran"/>
    <property type="match status" value="1"/>
</dbReference>
<evidence type="ECO:0000256" key="4">
    <source>
        <dbReference type="ARBA" id="ARBA00022840"/>
    </source>
</evidence>
<sequence>MLLEVVNLKVQYDKALLLNGLSMGVDTGEMVSLVGPNGAGKSTLLRAITGLVGWEREITRRSAGEDITIEGTVTFDGERMDLIPAHEIVKRGLIHCPERRRPFREMTVLDNLHAGAYIVKDKKETLENLQKVYELFPVLENRSRQISGTLSGGEQQMLAIGRALMSEPKLLCIDEPSTGLAPIAKGEVFDKIEEISGLGITVLLVEQEVSTVFKMASRNYVLSSGKIIAEGTGEQLLKDEIIRKTYLGL</sequence>
<dbReference type="InterPro" id="IPR003439">
    <property type="entry name" value="ABC_transporter-like_ATP-bd"/>
</dbReference>
<dbReference type="GO" id="GO:0015807">
    <property type="term" value="P:L-amino acid transport"/>
    <property type="evidence" value="ECO:0007669"/>
    <property type="project" value="TreeGrafter"/>
</dbReference>
<dbReference type="Gene3D" id="3.40.50.300">
    <property type="entry name" value="P-loop containing nucleotide triphosphate hydrolases"/>
    <property type="match status" value="1"/>
</dbReference>
<dbReference type="CDD" id="cd03224">
    <property type="entry name" value="ABC_TM1139_LivF_branched"/>
    <property type="match status" value="1"/>
</dbReference>
<dbReference type="GO" id="GO:0005524">
    <property type="term" value="F:ATP binding"/>
    <property type="evidence" value="ECO:0007669"/>
    <property type="project" value="UniProtKB-KW"/>
</dbReference>
<dbReference type="PANTHER" id="PTHR43820:SF4">
    <property type="entry name" value="HIGH-AFFINITY BRANCHED-CHAIN AMINO ACID TRANSPORT ATP-BINDING PROTEIN LIVF"/>
    <property type="match status" value="1"/>
</dbReference>
<dbReference type="SMART" id="SM00382">
    <property type="entry name" value="AAA"/>
    <property type="match status" value="1"/>
</dbReference>
<comment type="similarity">
    <text evidence="1">Belongs to the ABC transporter superfamily.</text>
</comment>
<keyword evidence="4 7" id="KW-0067">ATP-binding</keyword>
<proteinExistence type="inferred from homology"/>
<dbReference type="PANTHER" id="PTHR43820">
    <property type="entry name" value="HIGH-AFFINITY BRANCHED-CHAIN AMINO ACID TRANSPORT ATP-BINDING PROTEIN LIVF"/>
    <property type="match status" value="1"/>
</dbReference>
<dbReference type="InterPro" id="IPR052156">
    <property type="entry name" value="BCAA_Transport_ATP-bd_LivF"/>
</dbReference>
<dbReference type="InterPro" id="IPR017871">
    <property type="entry name" value="ABC_transporter-like_CS"/>
</dbReference>
<accession>A0A8J6N196</accession>
<feature type="domain" description="ABC transporter" evidence="6">
    <location>
        <begin position="3"/>
        <end position="249"/>
    </location>
</feature>
<dbReference type="PROSITE" id="PS00211">
    <property type="entry name" value="ABC_TRANSPORTER_1"/>
    <property type="match status" value="1"/>
</dbReference>
<organism evidence="7 8">
    <name type="scientific">Candidatus Desulfacyla euxinica</name>
    <dbReference type="NCBI Taxonomy" id="2841693"/>
    <lineage>
        <taxon>Bacteria</taxon>
        <taxon>Deltaproteobacteria</taxon>
        <taxon>Candidatus Desulfacyla</taxon>
    </lineage>
</organism>
<evidence type="ECO:0000256" key="1">
    <source>
        <dbReference type="ARBA" id="ARBA00005417"/>
    </source>
</evidence>
<evidence type="ECO:0000256" key="3">
    <source>
        <dbReference type="ARBA" id="ARBA00022741"/>
    </source>
</evidence>
<dbReference type="GO" id="GO:0016887">
    <property type="term" value="F:ATP hydrolysis activity"/>
    <property type="evidence" value="ECO:0007669"/>
    <property type="project" value="InterPro"/>
</dbReference>
<evidence type="ECO:0000313" key="7">
    <source>
        <dbReference type="EMBL" id="MBC8179027.1"/>
    </source>
</evidence>
<dbReference type="InterPro" id="IPR003593">
    <property type="entry name" value="AAA+_ATPase"/>
</dbReference>
<evidence type="ECO:0000256" key="5">
    <source>
        <dbReference type="ARBA" id="ARBA00022970"/>
    </source>
</evidence>
<keyword evidence="5" id="KW-0029">Amino-acid transport</keyword>
<keyword evidence="3" id="KW-0547">Nucleotide-binding</keyword>
<reference evidence="7 8" key="1">
    <citation type="submission" date="2020-08" db="EMBL/GenBank/DDBJ databases">
        <title>Bridging the membrane lipid divide: bacteria of the FCB group superphylum have the potential to synthesize archaeal ether lipids.</title>
        <authorList>
            <person name="Villanueva L."/>
            <person name="Von Meijenfeldt F.A.B."/>
            <person name="Westbye A.B."/>
            <person name="Yadav S."/>
            <person name="Hopmans E.C."/>
            <person name="Dutilh B.E."/>
            <person name="Sinninghe Damste J.S."/>
        </authorList>
    </citation>
    <scope>NUCLEOTIDE SEQUENCE [LARGE SCALE GENOMIC DNA]</scope>
    <source>
        <strain evidence="7">NIOZ-UU27</strain>
    </source>
</reference>
<dbReference type="AlphaFoldDB" id="A0A8J6N196"/>
<comment type="caution">
    <text evidence="7">The sequence shown here is derived from an EMBL/GenBank/DDBJ whole genome shotgun (WGS) entry which is preliminary data.</text>
</comment>
<evidence type="ECO:0000313" key="8">
    <source>
        <dbReference type="Proteomes" id="UP000650524"/>
    </source>
</evidence>
<dbReference type="PROSITE" id="PS50893">
    <property type="entry name" value="ABC_TRANSPORTER_2"/>
    <property type="match status" value="1"/>
</dbReference>
<evidence type="ECO:0000259" key="6">
    <source>
        <dbReference type="PROSITE" id="PS50893"/>
    </source>
</evidence>
<name>A0A8J6N196_9DELT</name>
<dbReference type="GO" id="GO:0015658">
    <property type="term" value="F:branched-chain amino acid transmembrane transporter activity"/>
    <property type="evidence" value="ECO:0007669"/>
    <property type="project" value="TreeGrafter"/>
</dbReference>